<evidence type="ECO:0000313" key="1">
    <source>
        <dbReference type="EMBL" id="DAF55155.1"/>
    </source>
</evidence>
<sequence>MGVDVGRLGDMTEVVVIKVTPARTGVSLKQVVNIYTFEEDHFEKQAIQLKRLFSQFKCDMCVVDGNGIGAGLVDYLVRDQIDPDTGDLLPNWGVYNDDERRYKQWETEDTIHNAMFIMKANQPINSELFAYCQTQLNSGKLKFLIDESVAKNKLMSQSQGKKMTTMQRADYLRPYVETSILKSQMMEVRPLILRRISEYFLIAGTPEMGNPQ</sequence>
<dbReference type="Gene3D" id="3.30.420.240">
    <property type="match status" value="1"/>
</dbReference>
<protein>
    <submittedName>
        <fullName evidence="1">Terminase large subunit</fullName>
    </submittedName>
</protein>
<dbReference type="EMBL" id="BK032687">
    <property type="protein sequence ID" value="DAF55155.1"/>
    <property type="molecule type" value="Genomic_DNA"/>
</dbReference>
<accession>A0A8S5SWJ9</accession>
<organism evidence="1">
    <name type="scientific">Siphoviridae sp. ctZHD14</name>
    <dbReference type="NCBI Taxonomy" id="2827891"/>
    <lineage>
        <taxon>Viruses</taxon>
        <taxon>Duplodnaviria</taxon>
        <taxon>Heunggongvirae</taxon>
        <taxon>Uroviricota</taxon>
        <taxon>Caudoviricetes</taxon>
    </lineage>
</organism>
<name>A0A8S5SWJ9_9CAUD</name>
<proteinExistence type="predicted"/>
<reference evidence="1" key="1">
    <citation type="journal article" date="2021" name="Proc. Natl. Acad. Sci. U.S.A.">
        <title>A Catalog of Tens of Thousands of Viruses from Human Metagenomes Reveals Hidden Associations with Chronic Diseases.</title>
        <authorList>
            <person name="Tisza M.J."/>
            <person name="Buck C.B."/>
        </authorList>
    </citation>
    <scope>NUCLEOTIDE SEQUENCE</scope>
    <source>
        <strain evidence="1">CtZHD14</strain>
    </source>
</reference>